<dbReference type="InterPro" id="IPR006631">
    <property type="entry name" value="DM4_12"/>
</dbReference>
<evidence type="ECO:0000256" key="1">
    <source>
        <dbReference type="SAM" id="SignalP"/>
    </source>
</evidence>
<dbReference type="PANTHER" id="PTHR21398:SF11">
    <property type="entry name" value="HDC15381-RELATED"/>
    <property type="match status" value="1"/>
</dbReference>
<keyword evidence="1" id="KW-0732">Signal</keyword>
<feature type="signal peptide" evidence="1">
    <location>
        <begin position="1"/>
        <end position="30"/>
    </location>
</feature>
<dbReference type="EnsemblMetazoa" id="ACHR009928-RA">
    <property type="protein sequence ID" value="ACHR009928-PA"/>
    <property type="gene ID" value="ACHR009928"/>
</dbReference>
<protein>
    <submittedName>
        <fullName evidence="2">Uncharacterized protein</fullName>
    </submittedName>
</protein>
<dbReference type="SMART" id="SM00718">
    <property type="entry name" value="DM4_12"/>
    <property type="match status" value="2"/>
</dbReference>
<organism evidence="2 3">
    <name type="scientific">Anopheles christyi</name>
    <dbReference type="NCBI Taxonomy" id="43041"/>
    <lineage>
        <taxon>Eukaryota</taxon>
        <taxon>Metazoa</taxon>
        <taxon>Ecdysozoa</taxon>
        <taxon>Arthropoda</taxon>
        <taxon>Hexapoda</taxon>
        <taxon>Insecta</taxon>
        <taxon>Pterygota</taxon>
        <taxon>Neoptera</taxon>
        <taxon>Endopterygota</taxon>
        <taxon>Diptera</taxon>
        <taxon>Nematocera</taxon>
        <taxon>Culicoidea</taxon>
        <taxon>Culicidae</taxon>
        <taxon>Anophelinae</taxon>
        <taxon>Anopheles</taxon>
    </lineage>
</organism>
<evidence type="ECO:0000313" key="3">
    <source>
        <dbReference type="Proteomes" id="UP000075881"/>
    </source>
</evidence>
<dbReference type="AlphaFoldDB" id="A0A182KGP0"/>
<dbReference type="Pfam" id="PF07841">
    <property type="entry name" value="DM4_12"/>
    <property type="match status" value="2"/>
</dbReference>
<dbReference type="VEuPathDB" id="VectorBase:ACHR009928"/>
<reference evidence="3" key="1">
    <citation type="submission" date="2013-03" db="EMBL/GenBank/DDBJ databases">
        <title>The Genome Sequence of Anopheles christyi ACHKN1017.</title>
        <authorList>
            <consortium name="The Broad Institute Genomics Platform"/>
            <person name="Neafsey D.E."/>
            <person name="Besansky N."/>
            <person name="Walker B."/>
            <person name="Young S.K."/>
            <person name="Zeng Q."/>
            <person name="Gargeya S."/>
            <person name="Fitzgerald M."/>
            <person name="Haas B."/>
            <person name="Abouelleil A."/>
            <person name="Allen A.W."/>
            <person name="Alvarado L."/>
            <person name="Arachchi H.M."/>
            <person name="Berlin A.M."/>
            <person name="Chapman S.B."/>
            <person name="Gainer-Dewar J."/>
            <person name="Goldberg J."/>
            <person name="Griggs A."/>
            <person name="Gujja S."/>
            <person name="Hansen M."/>
            <person name="Howarth C."/>
            <person name="Imamovic A."/>
            <person name="Ireland A."/>
            <person name="Larimer J."/>
            <person name="McCowan C."/>
            <person name="Murphy C."/>
            <person name="Pearson M."/>
            <person name="Poon T.W."/>
            <person name="Priest M."/>
            <person name="Roberts A."/>
            <person name="Saif S."/>
            <person name="Shea T."/>
            <person name="Sisk P."/>
            <person name="Sykes S."/>
            <person name="Wortman J."/>
            <person name="Nusbaum C."/>
            <person name="Birren B."/>
        </authorList>
    </citation>
    <scope>NUCLEOTIDE SEQUENCE [LARGE SCALE GENOMIC DNA]</scope>
    <source>
        <strain evidence="3">ACHKN1017</strain>
    </source>
</reference>
<feature type="chain" id="PRO_5008125653" evidence="1">
    <location>
        <begin position="31"/>
        <end position="414"/>
    </location>
</feature>
<keyword evidence="3" id="KW-1185">Reference proteome</keyword>
<sequence length="414" mass="46738">MIPFNRCCKSLSIILLLLAWYLEAPAGVTSLEHSKPVGNATVPLDRVKRLISFPINGGVAKIILGFLAPVRFHHPLPRSLNLGINVQANYAISPNIIFPRPESIFGNRALEQYTDPYSRQQLYSVLEKILQLMMLGTVRRARECLLRTVCEVADTPLHHNGLVGELLDVIFTPQESDILPSEYLLARRYGANGVDCMRVYSSCPWGMVHFKTLHAIVLSFLLLTSLLNVNASDALQCPANRVLSQRSKRWILNYPINGGVAKMVLGFLAPVRFHHPLPRSLNLSLNVQANYRILPNIIYPRPESIFKNRANSEYTDTSRKQFYELVERMLTSWNRNGRSCLLRTICEVAEAPLRHNGMIGELFEVVFTPHETDQLNSEYMVARKYGENGVDCRRLYADCPLGHGLLDAISVTDI</sequence>
<proteinExistence type="predicted"/>
<reference evidence="2" key="2">
    <citation type="submission" date="2020-05" db="UniProtKB">
        <authorList>
            <consortium name="EnsemblMetazoa"/>
        </authorList>
    </citation>
    <scope>IDENTIFICATION</scope>
    <source>
        <strain evidence="2">ACHKN1017</strain>
    </source>
</reference>
<dbReference type="STRING" id="43041.A0A182KGP0"/>
<name>A0A182KGP0_9DIPT</name>
<dbReference type="PANTHER" id="PTHR21398">
    <property type="entry name" value="AGAP007094-PA"/>
    <property type="match status" value="1"/>
</dbReference>
<dbReference type="Proteomes" id="UP000075881">
    <property type="component" value="Unassembled WGS sequence"/>
</dbReference>
<evidence type="ECO:0000313" key="2">
    <source>
        <dbReference type="EnsemblMetazoa" id="ACHR009928-PA"/>
    </source>
</evidence>
<accession>A0A182KGP0</accession>